<keyword evidence="5 7" id="KW-1133">Transmembrane helix</keyword>
<keyword evidence="6 7" id="KW-0472">Membrane</keyword>
<proteinExistence type="inferred from homology"/>
<feature type="transmembrane region" description="Helical" evidence="7">
    <location>
        <begin position="129"/>
        <end position="147"/>
    </location>
</feature>
<comment type="caution">
    <text evidence="8">The sequence shown here is derived from an EMBL/GenBank/DDBJ whole genome shotgun (WGS) entry which is preliminary data.</text>
</comment>
<keyword evidence="3 7" id="KW-0808">Transferase</keyword>
<dbReference type="eggNOG" id="COG0682">
    <property type="taxonomic scope" value="Bacteria"/>
</dbReference>
<evidence type="ECO:0000256" key="3">
    <source>
        <dbReference type="ARBA" id="ARBA00022679"/>
    </source>
</evidence>
<evidence type="ECO:0000256" key="7">
    <source>
        <dbReference type="HAMAP-Rule" id="MF_01147"/>
    </source>
</evidence>
<accession>V2Y304</accession>
<feature type="transmembrane region" description="Helical" evidence="7">
    <location>
        <begin position="102"/>
        <end position="122"/>
    </location>
</feature>
<dbReference type="GO" id="GO:0042158">
    <property type="term" value="P:lipoprotein biosynthetic process"/>
    <property type="evidence" value="ECO:0007669"/>
    <property type="project" value="UniProtKB-UniRule"/>
</dbReference>
<evidence type="ECO:0000313" key="8">
    <source>
        <dbReference type="EMBL" id="ESL02066.1"/>
    </source>
</evidence>
<keyword evidence="8" id="KW-0449">Lipoprotein</keyword>
<evidence type="ECO:0000256" key="6">
    <source>
        <dbReference type="ARBA" id="ARBA00023136"/>
    </source>
</evidence>
<name>V2Y304_9FIRM</name>
<feature type="binding site" evidence="7">
    <location>
        <position position="148"/>
    </location>
    <ligand>
        <name>a 1,2-diacyl-sn-glycero-3-phospho-(1'-sn-glycerol)</name>
        <dbReference type="ChEBI" id="CHEBI:64716"/>
    </ligand>
</feature>
<sequence length="291" mass="32508">MFALDAISFPNLGITIENLPKSISVFGRFDIAFYGIIIGIGIALGYIVASFQATRTGQDKEVYLDFAMYAVIISIIGARIYYVVFSWDDYKDDLVQIFNLRAGGLAIYGGVIGGVATAFVYSKIKKMKFTLLADTACAGLLTGQIIGRWGNFFNREAFGDYTNNLLAMRLSTYDVSQNAITRKMLEMAEEGGYVGFVQVHPTFLYESVWNLFILIIILIYTKHKKFEGELFLIYMGGYGLGRAFIEGLRTDQLTIGNTGIAVSQVLAFSLFIISTIIIVYKRITFKKKIKK</sequence>
<dbReference type="PANTHER" id="PTHR30589">
    <property type="entry name" value="PROLIPOPROTEIN DIACYLGLYCERYL TRANSFERASE"/>
    <property type="match status" value="1"/>
</dbReference>
<dbReference type="OrthoDB" id="871140at2"/>
<dbReference type="GO" id="GO:0005886">
    <property type="term" value="C:plasma membrane"/>
    <property type="evidence" value="ECO:0007669"/>
    <property type="project" value="UniProtKB-SubCell"/>
</dbReference>
<evidence type="ECO:0000313" key="9">
    <source>
        <dbReference type="Proteomes" id="UP000018227"/>
    </source>
</evidence>
<dbReference type="GO" id="GO:0008961">
    <property type="term" value="F:phosphatidylglycerol-prolipoprotein diacylglyceryl transferase activity"/>
    <property type="evidence" value="ECO:0007669"/>
    <property type="project" value="UniProtKB-UniRule"/>
</dbReference>
<dbReference type="UniPathway" id="UPA00664"/>
<comment type="subcellular location">
    <subcellularLocation>
        <location evidence="7">Cell membrane</location>
        <topology evidence="7">Multi-pass membrane protein</topology>
    </subcellularLocation>
</comment>
<dbReference type="HAMAP" id="MF_01147">
    <property type="entry name" value="Lgt"/>
    <property type="match status" value="1"/>
</dbReference>
<organism evidence="8 9">
    <name type="scientific">Catonella morbi ATCC 51271</name>
    <dbReference type="NCBI Taxonomy" id="592026"/>
    <lineage>
        <taxon>Bacteria</taxon>
        <taxon>Bacillati</taxon>
        <taxon>Bacillota</taxon>
        <taxon>Clostridia</taxon>
        <taxon>Lachnospirales</taxon>
        <taxon>Lachnospiraceae</taxon>
        <taxon>Catonella</taxon>
    </lineage>
</organism>
<dbReference type="InterPro" id="IPR001640">
    <property type="entry name" value="Lgt"/>
</dbReference>
<dbReference type="AlphaFoldDB" id="V2Y304"/>
<evidence type="ECO:0000256" key="5">
    <source>
        <dbReference type="ARBA" id="ARBA00022989"/>
    </source>
</evidence>
<evidence type="ECO:0000256" key="1">
    <source>
        <dbReference type="ARBA" id="ARBA00007150"/>
    </source>
</evidence>
<feature type="transmembrane region" description="Helical" evidence="7">
    <location>
        <begin position="260"/>
        <end position="280"/>
    </location>
</feature>
<dbReference type="HOGENOM" id="CLU_013386_0_0_9"/>
<dbReference type="PANTHER" id="PTHR30589:SF0">
    <property type="entry name" value="PHOSPHATIDYLGLYCEROL--PROLIPOPROTEIN DIACYLGLYCERYL TRANSFERASE"/>
    <property type="match status" value="1"/>
</dbReference>
<dbReference type="PROSITE" id="PS01311">
    <property type="entry name" value="LGT"/>
    <property type="match status" value="1"/>
</dbReference>
<evidence type="ECO:0000256" key="4">
    <source>
        <dbReference type="ARBA" id="ARBA00022692"/>
    </source>
</evidence>
<feature type="transmembrane region" description="Helical" evidence="7">
    <location>
        <begin position="203"/>
        <end position="221"/>
    </location>
</feature>
<dbReference type="EMBL" id="ACIL03000017">
    <property type="protein sequence ID" value="ESL02066.1"/>
    <property type="molecule type" value="Genomic_DNA"/>
</dbReference>
<feature type="transmembrane region" description="Helical" evidence="7">
    <location>
        <begin position="63"/>
        <end position="82"/>
    </location>
</feature>
<dbReference type="Pfam" id="PF01790">
    <property type="entry name" value="LGT"/>
    <property type="match status" value="1"/>
</dbReference>
<dbReference type="EC" id="2.5.1.145" evidence="7"/>
<gene>
    <name evidence="7" type="primary">lgt</name>
    <name evidence="8" type="ORF">GCWU0000282_002885</name>
</gene>
<feature type="transmembrane region" description="Helical" evidence="7">
    <location>
        <begin position="228"/>
        <end position="245"/>
    </location>
</feature>
<protein>
    <recommendedName>
        <fullName evidence="7">Phosphatidylglycerol--prolipoprotein diacylglyceryl transferase</fullName>
        <ecNumber evidence="7">2.5.1.145</ecNumber>
    </recommendedName>
</protein>
<reference evidence="8 9" key="1">
    <citation type="submission" date="2013-06" db="EMBL/GenBank/DDBJ databases">
        <authorList>
            <person name="Weinstock G."/>
            <person name="Sodergren E."/>
            <person name="Clifton S."/>
            <person name="Fulton L."/>
            <person name="Fulton B."/>
            <person name="Courtney L."/>
            <person name="Fronick C."/>
            <person name="Harrison M."/>
            <person name="Strong C."/>
            <person name="Farmer C."/>
            <person name="Delahaunty K."/>
            <person name="Markovic C."/>
            <person name="Hall O."/>
            <person name="Minx P."/>
            <person name="Tomlinson C."/>
            <person name="Mitreva M."/>
            <person name="Nelson J."/>
            <person name="Hou S."/>
            <person name="Wollam A."/>
            <person name="Pepin K.H."/>
            <person name="Johnson M."/>
            <person name="Bhonagiri V."/>
            <person name="Nash W.E."/>
            <person name="Warren W."/>
            <person name="Chinwalla A."/>
            <person name="Mardis E.R."/>
            <person name="Wilson R.K."/>
        </authorList>
    </citation>
    <scope>NUCLEOTIDE SEQUENCE [LARGE SCALE GENOMIC DNA]</scope>
    <source>
        <strain evidence="8 9">ATCC 51271</strain>
    </source>
</reference>
<evidence type="ECO:0000256" key="2">
    <source>
        <dbReference type="ARBA" id="ARBA00022475"/>
    </source>
</evidence>
<keyword evidence="9" id="KW-1185">Reference proteome</keyword>
<keyword evidence="4 7" id="KW-0812">Transmembrane</keyword>
<dbReference type="Proteomes" id="UP000018227">
    <property type="component" value="Unassembled WGS sequence"/>
</dbReference>
<dbReference type="RefSeq" id="WP_023355728.1">
    <property type="nucleotide sequence ID" value="NZ_KI535370.1"/>
</dbReference>
<dbReference type="NCBIfam" id="TIGR00544">
    <property type="entry name" value="lgt"/>
    <property type="match status" value="1"/>
</dbReference>
<keyword evidence="2 7" id="KW-1003">Cell membrane</keyword>
<feature type="transmembrane region" description="Helical" evidence="7">
    <location>
        <begin position="31"/>
        <end position="51"/>
    </location>
</feature>
<dbReference type="STRING" id="592026.GCWU0000282_002885"/>
<comment type="pathway">
    <text evidence="7">Protein modification; lipoprotein biosynthesis (diacylglyceryl transfer).</text>
</comment>
<comment type="catalytic activity">
    <reaction evidence="7">
        <text>L-cysteinyl-[prolipoprotein] + a 1,2-diacyl-sn-glycero-3-phospho-(1'-sn-glycerol) = an S-1,2-diacyl-sn-glyceryl-L-cysteinyl-[prolipoprotein] + sn-glycerol 1-phosphate + H(+)</text>
        <dbReference type="Rhea" id="RHEA:56712"/>
        <dbReference type="Rhea" id="RHEA-COMP:14679"/>
        <dbReference type="Rhea" id="RHEA-COMP:14680"/>
        <dbReference type="ChEBI" id="CHEBI:15378"/>
        <dbReference type="ChEBI" id="CHEBI:29950"/>
        <dbReference type="ChEBI" id="CHEBI:57685"/>
        <dbReference type="ChEBI" id="CHEBI:64716"/>
        <dbReference type="ChEBI" id="CHEBI:140658"/>
        <dbReference type="EC" id="2.5.1.145"/>
    </reaction>
</comment>
<comment type="function">
    <text evidence="7">Catalyzes the transfer of the diacylglyceryl group from phosphatidylglycerol to the sulfhydryl group of the N-terminal cysteine of a prolipoprotein, the first step in the formation of mature lipoproteins.</text>
</comment>
<comment type="similarity">
    <text evidence="1 7">Belongs to the Lgt family.</text>
</comment>